<dbReference type="OrthoDB" id="3341310at2759"/>
<reference evidence="2" key="1">
    <citation type="journal article" date="2021" name="Nat. Commun.">
        <title>Genetic determinants of endophytism in the Arabidopsis root mycobiome.</title>
        <authorList>
            <person name="Mesny F."/>
            <person name="Miyauchi S."/>
            <person name="Thiergart T."/>
            <person name="Pickel B."/>
            <person name="Atanasova L."/>
            <person name="Karlsson M."/>
            <person name="Huettel B."/>
            <person name="Barry K.W."/>
            <person name="Haridas S."/>
            <person name="Chen C."/>
            <person name="Bauer D."/>
            <person name="Andreopoulos W."/>
            <person name="Pangilinan J."/>
            <person name="LaButti K."/>
            <person name="Riley R."/>
            <person name="Lipzen A."/>
            <person name="Clum A."/>
            <person name="Drula E."/>
            <person name="Henrissat B."/>
            <person name="Kohler A."/>
            <person name="Grigoriev I.V."/>
            <person name="Martin F.M."/>
            <person name="Hacquard S."/>
        </authorList>
    </citation>
    <scope>NUCLEOTIDE SEQUENCE</scope>
    <source>
        <strain evidence="2">MPI-CAGE-AT-0016</strain>
    </source>
</reference>
<gene>
    <name evidence="2" type="ORF">B0T11DRAFT_316068</name>
</gene>
<sequence>MCRLPRNSIEEPCSTAAGVSGPAFTCEKLNSTTFVLEEHDRWSENPLIYAKVLPETIILIDTGCGGSKQTPGIEGTLKDFLENTPVKANNSRPLNHGATRQYTVICTHCHYDHIGGISEFADDSQTTIWASALGRSIIENPTRLSSASLCRFVGIATPKYAVTNWAEDRDCLSNVGSPGSGLVVYQTPGHTPDQVAIWDPTERHLFVGDTCYEDAPILFPNGGNILQYGQSIQKLRGLVRGWDRYDNLGTDDRAKLPHRVKIASGHNTRNADAEELLSKVDNFLAKVSSGEVEGEDITTCNYAWAGGEPAVEFRERGSDLYFQGLRSVFSKLLD</sequence>
<dbReference type="Gene3D" id="3.60.15.10">
    <property type="entry name" value="Ribonuclease Z/Hydroxyacylglutathione hydrolase-like"/>
    <property type="match status" value="1"/>
</dbReference>
<keyword evidence="3" id="KW-1185">Reference proteome</keyword>
<dbReference type="InterPro" id="IPR050855">
    <property type="entry name" value="NDM-1-like"/>
</dbReference>
<name>A0A8K0X5B7_9PEZI</name>
<evidence type="ECO:0000313" key="3">
    <source>
        <dbReference type="Proteomes" id="UP000813385"/>
    </source>
</evidence>
<dbReference type="PANTHER" id="PTHR42951">
    <property type="entry name" value="METALLO-BETA-LACTAMASE DOMAIN-CONTAINING"/>
    <property type="match status" value="1"/>
</dbReference>
<dbReference type="SUPFAM" id="SSF56281">
    <property type="entry name" value="Metallo-hydrolase/oxidoreductase"/>
    <property type="match status" value="1"/>
</dbReference>
<organism evidence="2 3">
    <name type="scientific">Plectosphaerella cucumerina</name>
    <dbReference type="NCBI Taxonomy" id="40658"/>
    <lineage>
        <taxon>Eukaryota</taxon>
        <taxon>Fungi</taxon>
        <taxon>Dikarya</taxon>
        <taxon>Ascomycota</taxon>
        <taxon>Pezizomycotina</taxon>
        <taxon>Sordariomycetes</taxon>
        <taxon>Hypocreomycetidae</taxon>
        <taxon>Glomerellales</taxon>
        <taxon>Plectosphaerellaceae</taxon>
        <taxon>Plectosphaerella</taxon>
    </lineage>
</organism>
<accession>A0A8K0X5B7</accession>
<evidence type="ECO:0000259" key="1">
    <source>
        <dbReference type="SMART" id="SM00849"/>
    </source>
</evidence>
<proteinExistence type="predicted"/>
<dbReference type="AlphaFoldDB" id="A0A8K0X5B7"/>
<evidence type="ECO:0000313" key="2">
    <source>
        <dbReference type="EMBL" id="KAH7367678.1"/>
    </source>
</evidence>
<dbReference type="SMART" id="SM00849">
    <property type="entry name" value="Lactamase_B"/>
    <property type="match status" value="1"/>
</dbReference>
<dbReference type="InterPro" id="IPR001279">
    <property type="entry name" value="Metallo-B-lactamas"/>
</dbReference>
<dbReference type="Proteomes" id="UP000813385">
    <property type="component" value="Unassembled WGS sequence"/>
</dbReference>
<comment type="caution">
    <text evidence="2">The sequence shown here is derived from an EMBL/GenBank/DDBJ whole genome shotgun (WGS) entry which is preliminary data.</text>
</comment>
<dbReference type="PANTHER" id="PTHR42951:SF4">
    <property type="entry name" value="ACYL-COENZYME A THIOESTERASE MBLAC2"/>
    <property type="match status" value="1"/>
</dbReference>
<protein>
    <submittedName>
        <fullName evidence="2">Beta-lactamase-like protein</fullName>
    </submittedName>
</protein>
<dbReference type="Pfam" id="PF00753">
    <property type="entry name" value="Lactamase_B"/>
    <property type="match status" value="1"/>
</dbReference>
<dbReference type="EMBL" id="JAGPXD010000002">
    <property type="protein sequence ID" value="KAH7367678.1"/>
    <property type="molecule type" value="Genomic_DNA"/>
</dbReference>
<feature type="domain" description="Metallo-beta-lactamase" evidence="1">
    <location>
        <begin position="45"/>
        <end position="266"/>
    </location>
</feature>
<dbReference type="InterPro" id="IPR036866">
    <property type="entry name" value="RibonucZ/Hydroxyglut_hydro"/>
</dbReference>